<evidence type="ECO:0000313" key="3">
    <source>
        <dbReference type="Proteomes" id="UP000479114"/>
    </source>
</evidence>
<dbReference type="InterPro" id="IPR002575">
    <property type="entry name" value="Aminoglycoside_PTrfase"/>
</dbReference>
<gene>
    <name evidence="2" type="ORF">GZH47_28275</name>
</gene>
<dbReference type="InterPro" id="IPR051678">
    <property type="entry name" value="AGP_Transferase"/>
</dbReference>
<dbReference type="InterPro" id="IPR011009">
    <property type="entry name" value="Kinase-like_dom_sf"/>
</dbReference>
<dbReference type="PANTHER" id="PTHR21310">
    <property type="entry name" value="AMINOGLYCOSIDE PHOSPHOTRANSFERASE-RELATED-RELATED"/>
    <property type="match status" value="1"/>
</dbReference>
<keyword evidence="3" id="KW-1185">Reference proteome</keyword>
<organism evidence="2 3">
    <name type="scientific">Paenibacillus rhizovicinus</name>
    <dbReference type="NCBI Taxonomy" id="2704463"/>
    <lineage>
        <taxon>Bacteria</taxon>
        <taxon>Bacillati</taxon>
        <taxon>Bacillota</taxon>
        <taxon>Bacilli</taxon>
        <taxon>Bacillales</taxon>
        <taxon>Paenibacillaceae</taxon>
        <taxon>Paenibacillus</taxon>
    </lineage>
</organism>
<evidence type="ECO:0000259" key="1">
    <source>
        <dbReference type="Pfam" id="PF01636"/>
    </source>
</evidence>
<feature type="domain" description="Aminoglycoside phosphotransferase" evidence="1">
    <location>
        <begin position="33"/>
        <end position="246"/>
    </location>
</feature>
<dbReference type="AlphaFoldDB" id="A0A6C0P7D5"/>
<sequence>MRRYEKAGEKMEMMKAADIPLAILDLIGPVNDVRQPKQGHTSTVGHVIAKEGEFIVKRCDRPPYRDWLRKEHRNLLLLQSSGLPVPRVLSFCDEDESGASWLVTSYIEGIRLREFLAWEKSAAKRERAIHSYGAFLRAIHVAAPPAELAGQDDWLGEMLRQSAFDLAHYEVDGTADLLEELRWARPAPVTNTLIHGDFTIDNVLVCQDAVVGAIDWGGAAVGDPRYDIALAIRPKTNAFEQAADIELFYEAFGLRRISEQEYNYFEGGLYAFF</sequence>
<protein>
    <submittedName>
        <fullName evidence="2">Aminoglycoside phosphotransferase family protein</fullName>
    </submittedName>
</protein>
<proteinExistence type="predicted"/>
<accession>A0A6C0P7D5</accession>
<dbReference type="Gene3D" id="3.30.200.150">
    <property type="match status" value="1"/>
</dbReference>
<dbReference type="Gene3D" id="3.90.1200.10">
    <property type="match status" value="1"/>
</dbReference>
<name>A0A6C0P7D5_9BACL</name>
<evidence type="ECO:0000313" key="2">
    <source>
        <dbReference type="EMBL" id="QHW34306.1"/>
    </source>
</evidence>
<dbReference type="KEGG" id="prz:GZH47_28275"/>
<dbReference type="RefSeq" id="WP_162644298.1">
    <property type="nucleotide sequence ID" value="NZ_CP048286.1"/>
</dbReference>
<dbReference type="Pfam" id="PF01636">
    <property type="entry name" value="APH"/>
    <property type="match status" value="1"/>
</dbReference>
<dbReference type="SUPFAM" id="SSF56112">
    <property type="entry name" value="Protein kinase-like (PK-like)"/>
    <property type="match status" value="1"/>
</dbReference>
<reference evidence="2 3" key="1">
    <citation type="submission" date="2020-02" db="EMBL/GenBank/DDBJ databases">
        <title>Paenibacillus sp. nov., isolated from rhizosphere soil of tomato.</title>
        <authorList>
            <person name="Weon H.-Y."/>
            <person name="Lee S.A."/>
        </authorList>
    </citation>
    <scope>NUCLEOTIDE SEQUENCE [LARGE SCALE GENOMIC DNA]</scope>
    <source>
        <strain evidence="2 3">14171R-81</strain>
    </source>
</reference>
<dbReference type="EMBL" id="CP048286">
    <property type="protein sequence ID" value="QHW34306.1"/>
    <property type="molecule type" value="Genomic_DNA"/>
</dbReference>
<dbReference type="GO" id="GO:0016740">
    <property type="term" value="F:transferase activity"/>
    <property type="evidence" value="ECO:0007669"/>
    <property type="project" value="UniProtKB-KW"/>
</dbReference>
<dbReference type="Proteomes" id="UP000479114">
    <property type="component" value="Chromosome"/>
</dbReference>
<keyword evidence="2" id="KW-0808">Transferase</keyword>